<gene>
    <name evidence="1" type="ORF">C9928_05580</name>
</gene>
<sequence length="80" mass="9436">MSTDLLKLLDLLTGEEYTPEKEQMIRETLSEHELNPRDPVHPEEEALAIEMHYYLSRCKSPLTANHIKWCYLVAQPRLKK</sequence>
<accession>A0A6N4DBL8</accession>
<dbReference type="EMBL" id="PYVG01000034">
    <property type="protein sequence ID" value="PTB88774.1"/>
    <property type="molecule type" value="Genomic_DNA"/>
</dbReference>
<proteinExistence type="predicted"/>
<dbReference type="Proteomes" id="UP000241514">
    <property type="component" value="Unassembled WGS sequence"/>
</dbReference>
<name>A0A6N4DBL8_9GAMM</name>
<comment type="caution">
    <text evidence="1">The sequence shown here is derived from an EMBL/GenBank/DDBJ whole genome shotgun (WGS) entry which is preliminary data.</text>
</comment>
<protein>
    <submittedName>
        <fullName evidence="1">Uncharacterized protein</fullName>
    </submittedName>
</protein>
<dbReference type="AlphaFoldDB" id="A0A6N4DBL8"/>
<evidence type="ECO:0000313" key="1">
    <source>
        <dbReference type="EMBL" id="PTB88774.1"/>
    </source>
</evidence>
<organism evidence="1 2">
    <name type="scientific">Pseudidiomarina aestuarii</name>
    <dbReference type="NCBI Taxonomy" id="624146"/>
    <lineage>
        <taxon>Bacteria</taxon>
        <taxon>Pseudomonadati</taxon>
        <taxon>Pseudomonadota</taxon>
        <taxon>Gammaproteobacteria</taxon>
        <taxon>Alteromonadales</taxon>
        <taxon>Idiomarinaceae</taxon>
        <taxon>Pseudidiomarina</taxon>
    </lineage>
</organism>
<evidence type="ECO:0000313" key="2">
    <source>
        <dbReference type="Proteomes" id="UP000241514"/>
    </source>
</evidence>
<reference evidence="1 2" key="1">
    <citation type="submission" date="2018-03" db="EMBL/GenBank/DDBJ databases">
        <title>Cross-interface Injection: A General Nanoliter Liquid Handling Method Applied to Single Cells Genome Amplification Automated Nanoliter Liquid Handling Applied to Single Cell Multiple Displacement Amplification.</title>
        <authorList>
            <person name="Yun J."/>
            <person name="Xu P."/>
            <person name="Xu J."/>
            <person name="Dai X."/>
            <person name="Wang Y."/>
            <person name="Zheng X."/>
            <person name="Cao C."/>
            <person name="Yi Q."/>
            <person name="Zhu Y."/>
            <person name="Wang L."/>
            <person name="Dong Z."/>
            <person name="Huang Y."/>
            <person name="Huang L."/>
            <person name="Du W."/>
        </authorList>
    </citation>
    <scope>NUCLEOTIDE SEQUENCE [LARGE SCALE GENOMIC DNA]</scope>
    <source>
        <strain evidence="1 2">A9-4</strain>
    </source>
</reference>